<dbReference type="GO" id="GO:0004674">
    <property type="term" value="F:protein serine/threonine kinase activity"/>
    <property type="evidence" value="ECO:0007669"/>
    <property type="project" value="UniProtKB-KW"/>
</dbReference>
<accession>A0A090MYF8</accession>
<sequence>MATILCHQHQLHSNQCKPGSFTSKHTNSTSSLGESDDEIKYYDKKSKNQQMVYRFSKRNSEFSLANDTNTTNINKTSTNKNFRKEFKIKKRFGKSLDRNNNDNIKHLQLIENNSKFNSSFANHYFDPSNYFSSLISNSNISLKEDVSGNLSKNKNNLSKRQFNKNNNLKSRTSSFSIDNSTINTIFNNEGIVIKTSLILPLRSKYDLEERYEVHQKIGSGNFSDVFLLSLKSENKNQKQEIGSKDNHHSKCFALKEINKAKMEGKNFFVENEVYILSNFKHPNICNLMEAFNTKSSYLLIFELASKGDLFEAVKKLGRLSEPTVSSITFQVTSALAYLHSNRIVHRDVKPENILLNSDLTVKLTDFGLACHVPTNKYLSRICGTMSYVSPEVIMGKYGVECDMWSLGVVFHIMLVGHAPFRSQDKQKLFKLISKAQFSMEHKSWSSVSREARNLVLRLLTLDVNQRIKANEVLNHPFIKKDFY</sequence>
<dbReference type="AlphaFoldDB" id="A0A090MYF8"/>
<dbReference type="STRING" id="34506.A0A090MYF8"/>
<dbReference type="InterPro" id="IPR011009">
    <property type="entry name" value="Kinase-like_dom_sf"/>
</dbReference>
<dbReference type="PROSITE" id="PS50011">
    <property type="entry name" value="PROTEIN_KINASE_DOM"/>
    <property type="match status" value="1"/>
</dbReference>
<feature type="active site" description="Proton acceptor" evidence="9">
    <location>
        <position position="347"/>
    </location>
</feature>
<dbReference type="InterPro" id="IPR030616">
    <property type="entry name" value="Aur-like"/>
</dbReference>
<gene>
    <name evidence="13 15 16" type="ORF">SRAE_2000177400</name>
</gene>
<evidence type="ECO:0000256" key="4">
    <source>
        <dbReference type="ARBA" id="ARBA00022741"/>
    </source>
</evidence>
<feature type="binding site" evidence="10">
    <location>
        <position position="365"/>
    </location>
    <ligand>
        <name>ATP</name>
        <dbReference type="ChEBI" id="CHEBI:30616"/>
    </ligand>
</feature>
<reference evidence="15" key="2">
    <citation type="submission" date="2020-12" db="UniProtKB">
        <authorList>
            <consortium name="WormBaseParasite"/>
        </authorList>
    </citation>
    <scope>IDENTIFICATION</scope>
</reference>
<dbReference type="WBParaSite" id="SRAE_2000177400.1">
    <property type="protein sequence ID" value="SRAE_2000177400.1"/>
    <property type="gene ID" value="WBGene00261980"/>
</dbReference>
<keyword evidence="3" id="KW-0808">Transferase</keyword>
<evidence type="ECO:0000256" key="9">
    <source>
        <dbReference type="PIRSR" id="PIRSR630616-1"/>
    </source>
</evidence>
<feature type="binding site" evidence="10">
    <location>
        <position position="255"/>
    </location>
    <ligand>
        <name>ATP</name>
        <dbReference type="ChEBI" id="CHEBI:30616"/>
    </ligand>
</feature>
<organism evidence="13">
    <name type="scientific">Strongyloides ratti</name>
    <name type="common">Parasitic roundworm</name>
    <dbReference type="NCBI Taxonomy" id="34506"/>
    <lineage>
        <taxon>Eukaryota</taxon>
        <taxon>Metazoa</taxon>
        <taxon>Ecdysozoa</taxon>
        <taxon>Nematoda</taxon>
        <taxon>Chromadorea</taxon>
        <taxon>Rhabditida</taxon>
        <taxon>Tylenchina</taxon>
        <taxon>Panagrolaimomorpha</taxon>
        <taxon>Strongyloidoidea</taxon>
        <taxon>Strongyloididae</taxon>
        <taxon>Strongyloides</taxon>
    </lineage>
</organism>
<dbReference type="PROSITE" id="PS00108">
    <property type="entry name" value="PROTEIN_KINASE_ST"/>
    <property type="match status" value="1"/>
</dbReference>
<protein>
    <submittedName>
        <fullName evidence="13">Protein kinase domain and Serine/threonine-/dual specificity protein kinase, catalytic domain and Protein kinase-like domain-containing protein</fullName>
    </submittedName>
</protein>
<keyword evidence="14" id="KW-1185">Reference proteome</keyword>
<evidence type="ECO:0000313" key="14">
    <source>
        <dbReference type="Proteomes" id="UP000035682"/>
    </source>
</evidence>
<evidence type="ECO:0000256" key="11">
    <source>
        <dbReference type="PIRSR" id="PIRSR630616-3"/>
    </source>
</evidence>
<feature type="binding site" evidence="10">
    <location>
        <begin position="302"/>
        <end position="304"/>
    </location>
    <ligand>
        <name>ATP</name>
        <dbReference type="ChEBI" id="CHEBI:30616"/>
    </ligand>
</feature>
<keyword evidence="2" id="KW-0723">Serine/threonine-protein kinase</keyword>
<name>A0A090MYF8_STRRB</name>
<evidence type="ECO:0000259" key="12">
    <source>
        <dbReference type="PROSITE" id="PS50011"/>
    </source>
</evidence>
<dbReference type="EMBL" id="LN609529">
    <property type="protein sequence ID" value="CEF67109.1"/>
    <property type="molecule type" value="Genomic_DNA"/>
</dbReference>
<feature type="domain" description="Protein kinase" evidence="12">
    <location>
        <begin position="211"/>
        <end position="478"/>
    </location>
</feature>
<evidence type="ECO:0000256" key="2">
    <source>
        <dbReference type="ARBA" id="ARBA00022527"/>
    </source>
</evidence>
<evidence type="ECO:0000256" key="5">
    <source>
        <dbReference type="ARBA" id="ARBA00022777"/>
    </source>
</evidence>
<dbReference type="RefSeq" id="XP_024506309.1">
    <property type="nucleotide sequence ID" value="XM_024652765.1"/>
</dbReference>
<comment type="cofactor">
    <cofactor evidence="1">
        <name>Mg(2+)</name>
        <dbReference type="ChEBI" id="CHEBI:18420"/>
    </cofactor>
</comment>
<evidence type="ECO:0000313" key="16">
    <source>
        <dbReference type="WormBase" id="SRAE_2000177400"/>
    </source>
</evidence>
<feature type="cross-link" description="Glycyl lysine isopeptide (Lys-Gly) (interchain with G-Cter in SUMO2)" evidence="11">
    <location>
        <position position="349"/>
    </location>
</feature>
<evidence type="ECO:0000256" key="1">
    <source>
        <dbReference type="ARBA" id="ARBA00001946"/>
    </source>
</evidence>
<evidence type="ECO:0000256" key="8">
    <source>
        <dbReference type="ARBA" id="ARBA00048679"/>
    </source>
</evidence>
<evidence type="ECO:0000313" key="15">
    <source>
        <dbReference type="WBParaSite" id="SRAE_2000177400.1"/>
    </source>
</evidence>
<dbReference type="SMART" id="SM00220">
    <property type="entry name" value="S_TKc"/>
    <property type="match status" value="1"/>
</dbReference>
<keyword evidence="5 13" id="KW-0418">Kinase</keyword>
<evidence type="ECO:0000256" key="3">
    <source>
        <dbReference type="ARBA" id="ARBA00022679"/>
    </source>
</evidence>
<dbReference type="Gene3D" id="1.10.510.10">
    <property type="entry name" value="Transferase(Phosphotransferase) domain 1"/>
    <property type="match status" value="1"/>
</dbReference>
<comment type="catalytic activity">
    <reaction evidence="7">
        <text>L-threonyl-[protein] + ATP = O-phospho-L-threonyl-[protein] + ADP + H(+)</text>
        <dbReference type="Rhea" id="RHEA:46608"/>
        <dbReference type="Rhea" id="RHEA-COMP:11060"/>
        <dbReference type="Rhea" id="RHEA-COMP:11605"/>
        <dbReference type="ChEBI" id="CHEBI:15378"/>
        <dbReference type="ChEBI" id="CHEBI:30013"/>
        <dbReference type="ChEBI" id="CHEBI:30616"/>
        <dbReference type="ChEBI" id="CHEBI:61977"/>
        <dbReference type="ChEBI" id="CHEBI:456216"/>
        <dbReference type="EC" id="2.7.11.1"/>
    </reaction>
</comment>
<dbReference type="InterPro" id="IPR008271">
    <property type="entry name" value="Ser/Thr_kinase_AS"/>
</dbReference>
<dbReference type="Proteomes" id="UP000035682">
    <property type="component" value="Unplaced"/>
</dbReference>
<dbReference type="CDD" id="cd05117">
    <property type="entry name" value="STKc_CAMK"/>
    <property type="match status" value="1"/>
</dbReference>
<comment type="catalytic activity">
    <reaction evidence="8">
        <text>L-seryl-[protein] + ATP = O-phospho-L-seryl-[protein] + ADP + H(+)</text>
        <dbReference type="Rhea" id="RHEA:17989"/>
        <dbReference type="Rhea" id="RHEA-COMP:9863"/>
        <dbReference type="Rhea" id="RHEA-COMP:11604"/>
        <dbReference type="ChEBI" id="CHEBI:15378"/>
        <dbReference type="ChEBI" id="CHEBI:29999"/>
        <dbReference type="ChEBI" id="CHEBI:30616"/>
        <dbReference type="ChEBI" id="CHEBI:83421"/>
        <dbReference type="ChEBI" id="CHEBI:456216"/>
        <dbReference type="EC" id="2.7.11.1"/>
    </reaction>
</comment>
<dbReference type="PANTHER" id="PTHR24350">
    <property type="entry name" value="SERINE/THREONINE-PROTEIN KINASE IAL-RELATED"/>
    <property type="match status" value="1"/>
</dbReference>
<evidence type="ECO:0000256" key="6">
    <source>
        <dbReference type="ARBA" id="ARBA00022840"/>
    </source>
</evidence>
<feature type="binding site" evidence="10">
    <location>
        <begin position="351"/>
        <end position="352"/>
    </location>
    <ligand>
        <name>ATP</name>
        <dbReference type="ChEBI" id="CHEBI:30616"/>
    </ligand>
</feature>
<reference evidence="13 14" key="1">
    <citation type="submission" date="2014-09" db="EMBL/GenBank/DDBJ databases">
        <authorList>
            <person name="Martin A.A."/>
        </authorList>
    </citation>
    <scope>NUCLEOTIDE SEQUENCE</scope>
    <source>
        <strain evidence="14">ED321</strain>
        <strain evidence="13">ED321 Heterogonic</strain>
    </source>
</reference>
<dbReference type="FunFam" id="1.10.510.10:FF:000571">
    <property type="entry name" value="Maternal embryonic leucine zipper kinase"/>
    <property type="match status" value="1"/>
</dbReference>
<keyword evidence="4 10" id="KW-0547">Nucleotide-binding</keyword>
<dbReference type="GO" id="GO:0005524">
    <property type="term" value="F:ATP binding"/>
    <property type="evidence" value="ECO:0007669"/>
    <property type="project" value="UniProtKB-KW"/>
</dbReference>
<dbReference type="SUPFAM" id="SSF56112">
    <property type="entry name" value="Protein kinase-like (PK-like)"/>
    <property type="match status" value="1"/>
</dbReference>
<dbReference type="WormBase" id="SRAE_2000177400">
    <property type="protein sequence ID" value="SRP12172"/>
    <property type="gene ID" value="WBGene00261980"/>
</dbReference>
<dbReference type="GeneID" id="36379474"/>
<dbReference type="CTD" id="36379474"/>
<evidence type="ECO:0000256" key="10">
    <source>
        <dbReference type="PIRSR" id="PIRSR630616-2"/>
    </source>
</evidence>
<dbReference type="InterPro" id="IPR000719">
    <property type="entry name" value="Prot_kinase_dom"/>
</dbReference>
<evidence type="ECO:0000256" key="7">
    <source>
        <dbReference type="ARBA" id="ARBA00047899"/>
    </source>
</evidence>
<dbReference type="OrthoDB" id="1738954at2759"/>
<proteinExistence type="predicted"/>
<evidence type="ECO:0000313" key="13">
    <source>
        <dbReference type="EMBL" id="CEF67109.1"/>
    </source>
</evidence>
<keyword evidence="6 10" id="KW-0067">ATP-binding</keyword>
<dbReference type="Pfam" id="PF00069">
    <property type="entry name" value="Pkinase"/>
    <property type="match status" value="1"/>
</dbReference>